<evidence type="ECO:0000256" key="2">
    <source>
        <dbReference type="SAM" id="Phobius"/>
    </source>
</evidence>
<keyword evidence="2" id="KW-0812">Transmembrane</keyword>
<accession>A0A168CIN2</accession>
<dbReference type="Proteomes" id="UP000078544">
    <property type="component" value="Unassembled WGS sequence"/>
</dbReference>
<gene>
    <name evidence="3" type="ORF">AAL_03878</name>
</gene>
<feature type="compositionally biased region" description="Basic and acidic residues" evidence="1">
    <location>
        <begin position="103"/>
        <end position="114"/>
    </location>
</feature>
<dbReference type="AlphaFoldDB" id="A0A168CIN2"/>
<dbReference type="STRING" id="1081109.A0A168CIN2"/>
<sequence length="311" mass="35278">MVLLGPRIHFFEINDQSWWPDYLREKVQSALTLLWTFRVPLLQKTSPAQLVAVTLRRVLSSTVTDYTYVDFCAGAGGPTPYIEKELNQQLLTDNQKPSGKSAEQLDDKDSAASANERDENAVTFLLTDIHPHIPEWTKAAANSKYLDFVSTPVDAANAPADLIRRHGRKTFRLFFLAFHHFDDDQAREILRDTLETADGFGIFELQERTLSSMITITAIGALMPLVTPFYYWRSPGHLFFTYIIPLIPLILVLDGYVSSLRTRTPQEIRSLMRDCGASADNWTVKHGVAQHTWPTGYLTYVIGVKDRTKVQ</sequence>
<keyword evidence="2" id="KW-0472">Membrane</keyword>
<feature type="transmembrane region" description="Helical" evidence="2">
    <location>
        <begin position="238"/>
        <end position="257"/>
    </location>
</feature>
<evidence type="ECO:0000256" key="1">
    <source>
        <dbReference type="SAM" id="MobiDB-lite"/>
    </source>
</evidence>
<proteinExistence type="predicted"/>
<organism evidence="3 4">
    <name type="scientific">Moelleriella libera RCEF 2490</name>
    <dbReference type="NCBI Taxonomy" id="1081109"/>
    <lineage>
        <taxon>Eukaryota</taxon>
        <taxon>Fungi</taxon>
        <taxon>Dikarya</taxon>
        <taxon>Ascomycota</taxon>
        <taxon>Pezizomycotina</taxon>
        <taxon>Sordariomycetes</taxon>
        <taxon>Hypocreomycetidae</taxon>
        <taxon>Hypocreales</taxon>
        <taxon>Clavicipitaceae</taxon>
        <taxon>Moelleriella</taxon>
    </lineage>
</organism>
<name>A0A168CIN2_9HYPO</name>
<protein>
    <submittedName>
        <fullName evidence="3">Uncharacterized protein</fullName>
    </submittedName>
</protein>
<reference evidence="3 4" key="1">
    <citation type="journal article" date="2016" name="Genome Biol. Evol.">
        <title>Divergent and convergent evolution of fungal pathogenicity.</title>
        <authorList>
            <person name="Shang Y."/>
            <person name="Xiao G."/>
            <person name="Zheng P."/>
            <person name="Cen K."/>
            <person name="Zhan S."/>
            <person name="Wang C."/>
        </authorList>
    </citation>
    <scope>NUCLEOTIDE SEQUENCE [LARGE SCALE GENOMIC DNA]</scope>
    <source>
        <strain evidence="3 4">RCEF 2490</strain>
    </source>
</reference>
<evidence type="ECO:0000313" key="4">
    <source>
        <dbReference type="Proteomes" id="UP000078544"/>
    </source>
</evidence>
<dbReference type="EMBL" id="AZGY01000007">
    <property type="protein sequence ID" value="KZZ96649.1"/>
    <property type="molecule type" value="Genomic_DNA"/>
</dbReference>
<feature type="region of interest" description="Disordered" evidence="1">
    <location>
        <begin position="94"/>
        <end position="114"/>
    </location>
</feature>
<keyword evidence="4" id="KW-1185">Reference proteome</keyword>
<dbReference type="OrthoDB" id="2101715at2759"/>
<comment type="caution">
    <text evidence="3">The sequence shown here is derived from an EMBL/GenBank/DDBJ whole genome shotgun (WGS) entry which is preliminary data.</text>
</comment>
<feature type="transmembrane region" description="Helical" evidence="2">
    <location>
        <begin position="210"/>
        <end position="232"/>
    </location>
</feature>
<keyword evidence="2" id="KW-1133">Transmembrane helix</keyword>
<evidence type="ECO:0000313" key="3">
    <source>
        <dbReference type="EMBL" id="KZZ96649.1"/>
    </source>
</evidence>